<sequence length="29" mass="3263">MLLGTTTMSFERQAEKGKRPDPGKIPNKM</sequence>
<dbReference type="EMBL" id="LR797812">
    <property type="protein sequence ID" value="CAB4240616.1"/>
    <property type="molecule type" value="Genomic_DNA"/>
</dbReference>
<gene>
    <name evidence="2" type="ORF">UFOVP38_28</name>
</gene>
<feature type="region of interest" description="Disordered" evidence="1">
    <location>
        <begin position="1"/>
        <end position="29"/>
    </location>
</feature>
<name>A0A6J5T7K7_9CAUD</name>
<proteinExistence type="predicted"/>
<reference evidence="2" key="1">
    <citation type="submission" date="2020-05" db="EMBL/GenBank/DDBJ databases">
        <authorList>
            <person name="Chiriac C."/>
            <person name="Salcher M."/>
            <person name="Ghai R."/>
            <person name="Kavagutti S V."/>
        </authorList>
    </citation>
    <scope>NUCLEOTIDE SEQUENCE</scope>
</reference>
<organism evidence="2">
    <name type="scientific">uncultured Caudovirales phage</name>
    <dbReference type="NCBI Taxonomy" id="2100421"/>
    <lineage>
        <taxon>Viruses</taxon>
        <taxon>Duplodnaviria</taxon>
        <taxon>Heunggongvirae</taxon>
        <taxon>Uroviricota</taxon>
        <taxon>Caudoviricetes</taxon>
        <taxon>Peduoviridae</taxon>
        <taxon>Maltschvirus</taxon>
        <taxon>Maltschvirus maltsch</taxon>
    </lineage>
</organism>
<evidence type="ECO:0000313" key="2">
    <source>
        <dbReference type="EMBL" id="CAB4240616.1"/>
    </source>
</evidence>
<feature type="compositionally biased region" description="Polar residues" evidence="1">
    <location>
        <begin position="1"/>
        <end position="10"/>
    </location>
</feature>
<protein>
    <submittedName>
        <fullName evidence="2">Uncharacterized protein</fullName>
    </submittedName>
</protein>
<accession>A0A6J5T7K7</accession>
<evidence type="ECO:0000256" key="1">
    <source>
        <dbReference type="SAM" id="MobiDB-lite"/>
    </source>
</evidence>
<feature type="compositionally biased region" description="Basic and acidic residues" evidence="1">
    <location>
        <begin position="12"/>
        <end position="22"/>
    </location>
</feature>